<comment type="caution">
    <text evidence="7">The sequence shown here is derived from an EMBL/GenBank/DDBJ whole genome shotgun (WGS) entry which is preliminary data.</text>
</comment>
<dbReference type="GO" id="GO:0003677">
    <property type="term" value="F:DNA binding"/>
    <property type="evidence" value="ECO:0007669"/>
    <property type="project" value="InterPro"/>
</dbReference>
<evidence type="ECO:0000256" key="3">
    <source>
        <dbReference type="ARBA" id="ARBA00023082"/>
    </source>
</evidence>
<dbReference type="PANTHER" id="PTHR43133:SF60">
    <property type="entry name" value="RNA POLYMERASE SIGMA FACTOR SIGV"/>
    <property type="match status" value="1"/>
</dbReference>
<feature type="domain" description="RNA polymerase sigma-70 region 2" evidence="5">
    <location>
        <begin position="20"/>
        <end position="82"/>
    </location>
</feature>
<reference evidence="7 8" key="1">
    <citation type="submission" date="2018-05" db="EMBL/GenBank/DDBJ databases">
        <title>Genomic Encyclopedia of Type Strains, Phase IV (KMG-IV): sequencing the most valuable type-strain genomes for metagenomic binning, comparative biology and taxonomic classification.</title>
        <authorList>
            <person name="Goeker M."/>
        </authorList>
    </citation>
    <scope>NUCLEOTIDE SEQUENCE [LARGE SCALE GENOMIC DNA]</scope>
    <source>
        <strain evidence="7 8">DSM 28556</strain>
    </source>
</reference>
<evidence type="ECO:0000256" key="4">
    <source>
        <dbReference type="ARBA" id="ARBA00023163"/>
    </source>
</evidence>
<comment type="similarity">
    <text evidence="1">Belongs to the sigma-70 factor family. ECF subfamily.</text>
</comment>
<sequence length="194" mass="22869">MHLIDRLKEKDERALVEVMNKYGDYLFRTAFLLVKDHQRAEEAVQDTFITAFEKIDQLHDPEKLKSWLTTITLNCCRSQLRKWSIKHIFPSFDLLEWTKEDDTVQSPEETILQLAWNKNISEAIQQLDYKYREVITLYYFNELKITEIATHIQAKENTVKSRLKRGRSLLKDLLVKGDGFDAVQEGTSKKTTRS</sequence>
<dbReference type="InterPro" id="IPR039425">
    <property type="entry name" value="RNA_pol_sigma-70-like"/>
</dbReference>
<dbReference type="Pfam" id="PF08281">
    <property type="entry name" value="Sigma70_r4_2"/>
    <property type="match status" value="1"/>
</dbReference>
<dbReference type="AlphaFoldDB" id="A0A2V3VS07"/>
<protein>
    <submittedName>
        <fullName evidence="7">RNA polymerase sigma-70 factor (ECF subfamily)</fullName>
    </submittedName>
</protein>
<dbReference type="RefSeq" id="WP_110396821.1">
    <property type="nucleotide sequence ID" value="NZ_JBHUHB010000001.1"/>
</dbReference>
<keyword evidence="3" id="KW-0731">Sigma factor</keyword>
<dbReference type="CDD" id="cd06171">
    <property type="entry name" value="Sigma70_r4"/>
    <property type="match status" value="1"/>
</dbReference>
<dbReference type="GO" id="GO:0016987">
    <property type="term" value="F:sigma factor activity"/>
    <property type="evidence" value="ECO:0007669"/>
    <property type="project" value="UniProtKB-KW"/>
</dbReference>
<evidence type="ECO:0000259" key="5">
    <source>
        <dbReference type="Pfam" id="PF04542"/>
    </source>
</evidence>
<dbReference type="Gene3D" id="1.10.10.10">
    <property type="entry name" value="Winged helix-like DNA-binding domain superfamily/Winged helix DNA-binding domain"/>
    <property type="match status" value="1"/>
</dbReference>
<dbReference type="PANTHER" id="PTHR43133">
    <property type="entry name" value="RNA POLYMERASE ECF-TYPE SIGMA FACTO"/>
    <property type="match status" value="1"/>
</dbReference>
<dbReference type="SUPFAM" id="SSF88659">
    <property type="entry name" value="Sigma3 and sigma4 domains of RNA polymerase sigma factors"/>
    <property type="match status" value="1"/>
</dbReference>
<dbReference type="InterPro" id="IPR036388">
    <property type="entry name" value="WH-like_DNA-bd_sf"/>
</dbReference>
<keyword evidence="2" id="KW-0805">Transcription regulation</keyword>
<dbReference type="InterPro" id="IPR013325">
    <property type="entry name" value="RNA_pol_sigma_r2"/>
</dbReference>
<dbReference type="InterPro" id="IPR014284">
    <property type="entry name" value="RNA_pol_sigma-70_dom"/>
</dbReference>
<proteinExistence type="inferred from homology"/>
<dbReference type="SUPFAM" id="SSF88946">
    <property type="entry name" value="Sigma2 domain of RNA polymerase sigma factors"/>
    <property type="match status" value="1"/>
</dbReference>
<dbReference type="OrthoDB" id="9794508at2"/>
<name>A0A2V3VS07_9BACI</name>
<dbReference type="InterPro" id="IPR007627">
    <property type="entry name" value="RNA_pol_sigma70_r2"/>
</dbReference>
<dbReference type="GO" id="GO:0006352">
    <property type="term" value="P:DNA-templated transcription initiation"/>
    <property type="evidence" value="ECO:0007669"/>
    <property type="project" value="InterPro"/>
</dbReference>
<dbReference type="InterPro" id="IPR013324">
    <property type="entry name" value="RNA_pol_sigma_r3/r4-like"/>
</dbReference>
<evidence type="ECO:0000259" key="6">
    <source>
        <dbReference type="Pfam" id="PF08281"/>
    </source>
</evidence>
<dbReference type="InterPro" id="IPR013249">
    <property type="entry name" value="RNA_pol_sigma70_r4_t2"/>
</dbReference>
<evidence type="ECO:0000256" key="2">
    <source>
        <dbReference type="ARBA" id="ARBA00023015"/>
    </source>
</evidence>
<evidence type="ECO:0000256" key="1">
    <source>
        <dbReference type="ARBA" id="ARBA00010641"/>
    </source>
</evidence>
<evidence type="ECO:0000313" key="8">
    <source>
        <dbReference type="Proteomes" id="UP000247978"/>
    </source>
</evidence>
<feature type="domain" description="RNA polymerase sigma factor 70 region 4 type 2" evidence="6">
    <location>
        <begin position="119"/>
        <end position="169"/>
    </location>
</feature>
<dbReference type="NCBIfam" id="TIGR02937">
    <property type="entry name" value="sigma70-ECF"/>
    <property type="match status" value="1"/>
</dbReference>
<dbReference type="Proteomes" id="UP000247978">
    <property type="component" value="Unassembled WGS sequence"/>
</dbReference>
<accession>A0A2V3VS07</accession>
<organism evidence="7 8">
    <name type="scientific">Pseudogracilibacillus auburnensis</name>
    <dbReference type="NCBI Taxonomy" id="1494959"/>
    <lineage>
        <taxon>Bacteria</taxon>
        <taxon>Bacillati</taxon>
        <taxon>Bacillota</taxon>
        <taxon>Bacilli</taxon>
        <taxon>Bacillales</taxon>
        <taxon>Bacillaceae</taxon>
        <taxon>Pseudogracilibacillus</taxon>
    </lineage>
</organism>
<keyword evidence="4" id="KW-0804">Transcription</keyword>
<dbReference type="EMBL" id="QJJQ01000015">
    <property type="protein sequence ID" value="PXW83631.1"/>
    <property type="molecule type" value="Genomic_DNA"/>
</dbReference>
<gene>
    <name evidence="7" type="ORF">DFR56_115104</name>
</gene>
<evidence type="ECO:0000313" key="7">
    <source>
        <dbReference type="EMBL" id="PXW83631.1"/>
    </source>
</evidence>
<dbReference type="Gene3D" id="1.10.1740.10">
    <property type="match status" value="1"/>
</dbReference>
<keyword evidence="8" id="KW-1185">Reference proteome</keyword>
<dbReference type="Pfam" id="PF04542">
    <property type="entry name" value="Sigma70_r2"/>
    <property type="match status" value="1"/>
</dbReference>